<gene>
    <name evidence="3" type="ORF">C1H46_008842</name>
</gene>
<reference evidence="3 4" key="1">
    <citation type="journal article" date="2019" name="G3 (Bethesda)">
        <title>Sequencing of a Wild Apple (Malus baccata) Genome Unravels the Differences Between Cultivated and Wild Apple Species Regarding Disease Resistance and Cold Tolerance.</title>
        <authorList>
            <person name="Chen X."/>
        </authorList>
    </citation>
    <scope>NUCLEOTIDE SEQUENCE [LARGE SCALE GENOMIC DNA]</scope>
    <source>
        <strain evidence="4">cv. Shandingzi</strain>
        <tissue evidence="3">Leaves</tissue>
    </source>
</reference>
<organism evidence="3 4">
    <name type="scientific">Malus baccata</name>
    <name type="common">Siberian crab apple</name>
    <name type="synonym">Pyrus baccata</name>
    <dbReference type="NCBI Taxonomy" id="106549"/>
    <lineage>
        <taxon>Eukaryota</taxon>
        <taxon>Viridiplantae</taxon>
        <taxon>Streptophyta</taxon>
        <taxon>Embryophyta</taxon>
        <taxon>Tracheophyta</taxon>
        <taxon>Spermatophyta</taxon>
        <taxon>Magnoliopsida</taxon>
        <taxon>eudicotyledons</taxon>
        <taxon>Gunneridae</taxon>
        <taxon>Pentapetalae</taxon>
        <taxon>rosids</taxon>
        <taxon>fabids</taxon>
        <taxon>Rosales</taxon>
        <taxon>Rosaceae</taxon>
        <taxon>Amygdaloideae</taxon>
        <taxon>Maleae</taxon>
        <taxon>Malus</taxon>
    </lineage>
</organism>
<dbReference type="Pfam" id="PF08387">
    <property type="entry name" value="FBD"/>
    <property type="match status" value="1"/>
</dbReference>
<evidence type="ECO:0000313" key="4">
    <source>
        <dbReference type="Proteomes" id="UP000315295"/>
    </source>
</evidence>
<feature type="compositionally biased region" description="Polar residues" evidence="1">
    <location>
        <begin position="9"/>
        <end position="22"/>
    </location>
</feature>
<accession>A0A540N3I3</accession>
<dbReference type="STRING" id="106549.A0A540N3I3"/>
<evidence type="ECO:0000256" key="1">
    <source>
        <dbReference type="SAM" id="MobiDB-lite"/>
    </source>
</evidence>
<dbReference type="InterPro" id="IPR036047">
    <property type="entry name" value="F-box-like_dom_sf"/>
</dbReference>
<dbReference type="EMBL" id="VIEB01000119">
    <property type="protein sequence ID" value="TQE05595.1"/>
    <property type="molecule type" value="Genomic_DNA"/>
</dbReference>
<dbReference type="Pfam" id="PF00646">
    <property type="entry name" value="F-box"/>
    <property type="match status" value="1"/>
</dbReference>
<dbReference type="Proteomes" id="UP000315295">
    <property type="component" value="Unassembled WGS sequence"/>
</dbReference>
<name>A0A540N3I3_MALBA</name>
<evidence type="ECO:0000259" key="2">
    <source>
        <dbReference type="PROSITE" id="PS50181"/>
    </source>
</evidence>
<dbReference type="PANTHER" id="PTHR31900">
    <property type="entry name" value="F-BOX/RNI SUPERFAMILY PROTEIN-RELATED"/>
    <property type="match status" value="1"/>
</dbReference>
<protein>
    <recommendedName>
        <fullName evidence="2">F-box domain-containing protein</fullName>
    </recommendedName>
</protein>
<feature type="domain" description="F-box" evidence="2">
    <location>
        <begin position="24"/>
        <end position="60"/>
    </location>
</feature>
<dbReference type="InterPro" id="IPR006566">
    <property type="entry name" value="FBD"/>
</dbReference>
<keyword evidence="4" id="KW-1185">Reference proteome</keyword>
<dbReference type="Gene3D" id="1.20.1280.50">
    <property type="match status" value="1"/>
</dbReference>
<feature type="region of interest" description="Disordered" evidence="1">
    <location>
        <begin position="1"/>
        <end position="24"/>
    </location>
</feature>
<evidence type="ECO:0000313" key="3">
    <source>
        <dbReference type="EMBL" id="TQE05595.1"/>
    </source>
</evidence>
<dbReference type="AlphaFoldDB" id="A0A540N3I3"/>
<sequence length="227" mass="25901">MGSKRKLRASTSCQAEGTSSESGIDRFSDLPEEVAHHILSFLNFKDYTRVGALSKRCREIHLSAPEMDFGAISEVIIMNEKTIKALYQEGSKPTRIWDKIQNLSIHCESLNNKLVPAVVSLLRRMPNLNILCIKTSCEKLAPEKASHFGNEYWKLQNLAFIYQLKEVSIENSYGSNEIEFARYILDHARNLRKMVIAYRDQNAPSKIVGMVNRCNRISTPVVIIRRI</sequence>
<proteinExistence type="predicted"/>
<dbReference type="SUPFAM" id="SSF81383">
    <property type="entry name" value="F-box domain"/>
    <property type="match status" value="1"/>
</dbReference>
<dbReference type="InterPro" id="IPR050232">
    <property type="entry name" value="FBL13/AtMIF1-like"/>
</dbReference>
<comment type="caution">
    <text evidence="3">The sequence shown here is derived from an EMBL/GenBank/DDBJ whole genome shotgun (WGS) entry which is preliminary data.</text>
</comment>
<dbReference type="PROSITE" id="PS50181">
    <property type="entry name" value="FBOX"/>
    <property type="match status" value="1"/>
</dbReference>
<dbReference type="InterPro" id="IPR001810">
    <property type="entry name" value="F-box_dom"/>
</dbReference>
<dbReference type="PANTHER" id="PTHR31900:SF34">
    <property type="entry name" value="EMB|CAB62440.1-RELATED"/>
    <property type="match status" value="1"/>
</dbReference>